<feature type="transmembrane region" description="Helical" evidence="1">
    <location>
        <begin position="25"/>
        <end position="43"/>
    </location>
</feature>
<dbReference type="PATRIC" id="fig|1423774.3.peg.2779"/>
<protein>
    <submittedName>
        <fullName evidence="2">Uncharacterized protein</fullName>
    </submittedName>
</protein>
<gene>
    <name evidence="2" type="ORF">FD31_GL002670</name>
</gene>
<keyword evidence="1" id="KW-0812">Transmembrane</keyword>
<proteinExistence type="predicted"/>
<evidence type="ECO:0000256" key="1">
    <source>
        <dbReference type="SAM" id="Phobius"/>
    </source>
</evidence>
<dbReference type="EMBL" id="AZFV01000009">
    <property type="protein sequence ID" value="KRM17478.1"/>
    <property type="molecule type" value="Genomic_DNA"/>
</dbReference>
<sequence>MYYFLITITWVPSWLQCLLKTLSSWDWSVIISASTFMFVVLTFRKANKIVGKVYCSKIEDNKLQVFVVNVNNKSGKFFYSGMFCRKHRIWGCSKRVEDKKLSDYNIGAIQIVAPGDAKEMKIKSLETMNDNYADEYKFYRMAVKNLKGKEFKSKWIQFKKTTED</sequence>
<keyword evidence="1" id="KW-0472">Membrane</keyword>
<organism evidence="2 3">
    <name type="scientific">Companilactobacillus nantensis DSM 16982</name>
    <dbReference type="NCBI Taxonomy" id="1423774"/>
    <lineage>
        <taxon>Bacteria</taxon>
        <taxon>Bacillati</taxon>
        <taxon>Bacillota</taxon>
        <taxon>Bacilli</taxon>
        <taxon>Lactobacillales</taxon>
        <taxon>Lactobacillaceae</taxon>
        <taxon>Companilactobacillus</taxon>
    </lineage>
</organism>
<accession>A0A0R1WQS8</accession>
<reference evidence="2 3" key="1">
    <citation type="journal article" date="2015" name="Genome Announc.">
        <title>Expanding the biotechnology potential of lactobacilli through comparative genomics of 213 strains and associated genera.</title>
        <authorList>
            <person name="Sun Z."/>
            <person name="Harris H.M."/>
            <person name="McCann A."/>
            <person name="Guo C."/>
            <person name="Argimon S."/>
            <person name="Zhang W."/>
            <person name="Yang X."/>
            <person name="Jeffery I.B."/>
            <person name="Cooney J.C."/>
            <person name="Kagawa T.F."/>
            <person name="Liu W."/>
            <person name="Song Y."/>
            <person name="Salvetti E."/>
            <person name="Wrobel A."/>
            <person name="Rasinkangas P."/>
            <person name="Parkhill J."/>
            <person name="Rea M.C."/>
            <person name="O'Sullivan O."/>
            <person name="Ritari J."/>
            <person name="Douillard F.P."/>
            <person name="Paul Ross R."/>
            <person name="Yang R."/>
            <person name="Briner A.E."/>
            <person name="Felis G.E."/>
            <person name="de Vos W.M."/>
            <person name="Barrangou R."/>
            <person name="Klaenhammer T.R."/>
            <person name="Caufield P.W."/>
            <person name="Cui Y."/>
            <person name="Zhang H."/>
            <person name="O'Toole P.W."/>
        </authorList>
    </citation>
    <scope>NUCLEOTIDE SEQUENCE [LARGE SCALE GENOMIC DNA]</scope>
    <source>
        <strain evidence="2 3">DSM 16982</strain>
    </source>
</reference>
<dbReference type="AlphaFoldDB" id="A0A0R1WQS8"/>
<comment type="caution">
    <text evidence="2">The sequence shown here is derived from an EMBL/GenBank/DDBJ whole genome shotgun (WGS) entry which is preliminary data.</text>
</comment>
<dbReference type="Proteomes" id="UP000051302">
    <property type="component" value="Unassembled WGS sequence"/>
</dbReference>
<evidence type="ECO:0000313" key="2">
    <source>
        <dbReference type="EMBL" id="KRM17478.1"/>
    </source>
</evidence>
<name>A0A0R1WQS8_9LACO</name>
<keyword evidence="3" id="KW-1185">Reference proteome</keyword>
<keyword evidence="1" id="KW-1133">Transmembrane helix</keyword>
<evidence type="ECO:0000313" key="3">
    <source>
        <dbReference type="Proteomes" id="UP000051302"/>
    </source>
</evidence>